<dbReference type="InterPro" id="IPR050958">
    <property type="entry name" value="Cell_Adh-Cytoskel_Orgn"/>
</dbReference>
<dbReference type="InterPro" id="IPR007110">
    <property type="entry name" value="Ig-like_dom"/>
</dbReference>
<name>A0A5B7K4V7_PORTR</name>
<keyword evidence="1" id="KW-0732">Signal</keyword>
<dbReference type="SMART" id="SM00408">
    <property type="entry name" value="IGc2"/>
    <property type="match status" value="1"/>
</dbReference>
<feature type="domain" description="Ig-like" evidence="4">
    <location>
        <begin position="2"/>
        <end position="88"/>
    </location>
</feature>
<sequence length="92" mass="9890">MPRSGQVTPRQVQVDAGGRLELKCHVSGSPVEAVIWYKDGAEVRPEGRVSLRPRDTLRIAPVVASDAGLYQCAATHAHQYAHAHAHVTLGGK</sequence>
<dbReference type="GO" id="GO:0007156">
    <property type="term" value="P:homophilic cell adhesion via plasma membrane adhesion molecules"/>
    <property type="evidence" value="ECO:0007669"/>
    <property type="project" value="TreeGrafter"/>
</dbReference>
<dbReference type="GO" id="GO:0043025">
    <property type="term" value="C:neuronal cell body"/>
    <property type="evidence" value="ECO:0007669"/>
    <property type="project" value="TreeGrafter"/>
</dbReference>
<dbReference type="Proteomes" id="UP000324222">
    <property type="component" value="Unassembled WGS sequence"/>
</dbReference>
<evidence type="ECO:0000256" key="1">
    <source>
        <dbReference type="ARBA" id="ARBA00022729"/>
    </source>
</evidence>
<dbReference type="AlphaFoldDB" id="A0A5B7K4V7"/>
<dbReference type="InterPro" id="IPR003599">
    <property type="entry name" value="Ig_sub"/>
</dbReference>
<dbReference type="InterPro" id="IPR003598">
    <property type="entry name" value="Ig_sub2"/>
</dbReference>
<organism evidence="5 6">
    <name type="scientific">Portunus trituberculatus</name>
    <name type="common">Swimming crab</name>
    <name type="synonym">Neptunus trituberculatus</name>
    <dbReference type="NCBI Taxonomy" id="210409"/>
    <lineage>
        <taxon>Eukaryota</taxon>
        <taxon>Metazoa</taxon>
        <taxon>Ecdysozoa</taxon>
        <taxon>Arthropoda</taxon>
        <taxon>Crustacea</taxon>
        <taxon>Multicrustacea</taxon>
        <taxon>Malacostraca</taxon>
        <taxon>Eumalacostraca</taxon>
        <taxon>Eucarida</taxon>
        <taxon>Decapoda</taxon>
        <taxon>Pleocyemata</taxon>
        <taxon>Brachyura</taxon>
        <taxon>Eubrachyura</taxon>
        <taxon>Portunoidea</taxon>
        <taxon>Portunidae</taxon>
        <taxon>Portuninae</taxon>
        <taxon>Portunus</taxon>
    </lineage>
</organism>
<accession>A0A5B7K4V7</accession>
<comment type="caution">
    <text evidence="5">The sequence shown here is derived from an EMBL/GenBank/DDBJ whole genome shotgun (WGS) entry which is preliminary data.</text>
</comment>
<dbReference type="GO" id="GO:0050808">
    <property type="term" value="P:synapse organization"/>
    <property type="evidence" value="ECO:0007669"/>
    <property type="project" value="TreeGrafter"/>
</dbReference>
<keyword evidence="6" id="KW-1185">Reference proteome</keyword>
<dbReference type="PANTHER" id="PTHR45080:SF8">
    <property type="entry name" value="IG-LIKE DOMAIN-CONTAINING PROTEIN"/>
    <property type="match status" value="1"/>
</dbReference>
<dbReference type="EMBL" id="VSRR010139759">
    <property type="protein sequence ID" value="MPD04181.1"/>
    <property type="molecule type" value="Genomic_DNA"/>
</dbReference>
<dbReference type="PANTHER" id="PTHR45080">
    <property type="entry name" value="CONTACTIN 5"/>
    <property type="match status" value="1"/>
</dbReference>
<evidence type="ECO:0000256" key="2">
    <source>
        <dbReference type="ARBA" id="ARBA00023157"/>
    </source>
</evidence>
<evidence type="ECO:0000313" key="5">
    <source>
        <dbReference type="EMBL" id="MPD04181.1"/>
    </source>
</evidence>
<evidence type="ECO:0000256" key="3">
    <source>
        <dbReference type="ARBA" id="ARBA00023319"/>
    </source>
</evidence>
<dbReference type="GO" id="GO:0005886">
    <property type="term" value="C:plasma membrane"/>
    <property type="evidence" value="ECO:0007669"/>
    <property type="project" value="TreeGrafter"/>
</dbReference>
<reference evidence="5 6" key="1">
    <citation type="submission" date="2019-05" db="EMBL/GenBank/DDBJ databases">
        <title>Another draft genome of Portunus trituberculatus and its Hox gene families provides insights of decapod evolution.</title>
        <authorList>
            <person name="Jeong J.-H."/>
            <person name="Song I."/>
            <person name="Kim S."/>
            <person name="Choi T."/>
            <person name="Kim D."/>
            <person name="Ryu S."/>
            <person name="Kim W."/>
        </authorList>
    </citation>
    <scope>NUCLEOTIDE SEQUENCE [LARGE SCALE GENOMIC DNA]</scope>
    <source>
        <tissue evidence="5">Muscle</tissue>
    </source>
</reference>
<dbReference type="FunFam" id="2.60.40.10:FF:000032">
    <property type="entry name" value="palladin isoform X1"/>
    <property type="match status" value="1"/>
</dbReference>
<dbReference type="SMART" id="SM00409">
    <property type="entry name" value="IG"/>
    <property type="match status" value="1"/>
</dbReference>
<dbReference type="GO" id="GO:0030424">
    <property type="term" value="C:axon"/>
    <property type="evidence" value="ECO:0007669"/>
    <property type="project" value="TreeGrafter"/>
</dbReference>
<protein>
    <submittedName>
        <fullName evidence="5">ADAMTS-like protein 1</fullName>
    </submittedName>
</protein>
<dbReference type="GO" id="GO:0008046">
    <property type="term" value="F:axon guidance receptor activity"/>
    <property type="evidence" value="ECO:0007669"/>
    <property type="project" value="TreeGrafter"/>
</dbReference>
<dbReference type="InterPro" id="IPR036179">
    <property type="entry name" value="Ig-like_dom_sf"/>
</dbReference>
<keyword evidence="3" id="KW-0393">Immunoglobulin domain</keyword>
<proteinExistence type="predicted"/>
<dbReference type="PROSITE" id="PS50835">
    <property type="entry name" value="IG_LIKE"/>
    <property type="match status" value="1"/>
</dbReference>
<evidence type="ECO:0000313" key="6">
    <source>
        <dbReference type="Proteomes" id="UP000324222"/>
    </source>
</evidence>
<dbReference type="Pfam" id="PF07679">
    <property type="entry name" value="I-set"/>
    <property type="match status" value="1"/>
</dbReference>
<dbReference type="InterPro" id="IPR013098">
    <property type="entry name" value="Ig_I-set"/>
</dbReference>
<dbReference type="Gene3D" id="2.60.40.10">
    <property type="entry name" value="Immunoglobulins"/>
    <property type="match status" value="1"/>
</dbReference>
<keyword evidence="2" id="KW-1015">Disulfide bond</keyword>
<evidence type="ECO:0000259" key="4">
    <source>
        <dbReference type="PROSITE" id="PS50835"/>
    </source>
</evidence>
<dbReference type="SUPFAM" id="SSF48726">
    <property type="entry name" value="Immunoglobulin"/>
    <property type="match status" value="1"/>
</dbReference>
<gene>
    <name evidence="5" type="primary">ADAMTSL1_4</name>
    <name evidence="5" type="ORF">E2C01_099855</name>
</gene>
<dbReference type="InterPro" id="IPR013783">
    <property type="entry name" value="Ig-like_fold"/>
</dbReference>